<dbReference type="InterPro" id="IPR025705">
    <property type="entry name" value="Beta_hexosaminidase_sua/sub"/>
</dbReference>
<dbReference type="KEGG" id="mlr:MELLADRAFT_37407"/>
<evidence type="ECO:0000313" key="8">
    <source>
        <dbReference type="EMBL" id="EGG04494.1"/>
    </source>
</evidence>
<dbReference type="Pfam" id="PF00728">
    <property type="entry name" value="Glyco_hydro_20"/>
    <property type="match status" value="1"/>
</dbReference>
<dbReference type="GeneID" id="18927639"/>
<evidence type="ECO:0000256" key="2">
    <source>
        <dbReference type="ARBA" id="ARBA00006285"/>
    </source>
</evidence>
<evidence type="ECO:0000313" key="9">
    <source>
        <dbReference type="Proteomes" id="UP000001072"/>
    </source>
</evidence>
<dbReference type="VEuPathDB" id="FungiDB:MELLADRAFT_37407"/>
<keyword evidence="5 8" id="KW-0378">Hydrolase</keyword>
<feature type="non-terminal residue" evidence="8">
    <location>
        <position position="1"/>
    </location>
</feature>
<dbReference type="HOGENOM" id="CLU_007082_0_0_1"/>
<feature type="active site" description="Proton donor" evidence="6">
    <location>
        <position position="148"/>
    </location>
</feature>
<sequence>NFFPILDLKQTINVMSCAKLKYTFHWHMVDAQSLPLKVPSLPLLNQKGAYSCSKCYSRDDIQEFIAHTNSKGVDVMIEINGPGHTSIVICIYVDCAWKNSKCWWESTAEQPSGQLCIMDERAVQLAKEIYTKIAQEVSGTFFSTGGDEVVSIAKIWLDLPKFAMGMNLTQVWFNFVNQTCNALFAIGKTPVIWEELVLDDNLTLGLDTIVTVWPSSANAQDVGDKGYHIIHAASNFAYLNWYIVLLSLKRSKIYLQFWLTFQIFELLYSYDLYTNITDNQHRQIMGVDQDLLWSEQTDPQNLDTLLW</sequence>
<protein>
    <recommendedName>
        <fullName evidence="3">beta-N-acetylhexosaminidase</fullName>
        <ecNumber evidence="3">3.2.1.52</ecNumber>
    </recommendedName>
</protein>
<proteinExistence type="inferred from homology"/>
<dbReference type="eggNOG" id="KOG2499">
    <property type="taxonomic scope" value="Eukaryota"/>
</dbReference>
<dbReference type="RefSeq" id="XP_007412285.1">
    <property type="nucleotide sequence ID" value="XM_007412223.1"/>
</dbReference>
<dbReference type="Gene3D" id="3.20.20.80">
    <property type="entry name" value="Glycosidases"/>
    <property type="match status" value="1"/>
</dbReference>
<reference evidence="9" key="1">
    <citation type="journal article" date="2011" name="Proc. Natl. Acad. Sci. U.S.A.">
        <title>Obligate biotrophy features unraveled by the genomic analysis of rust fungi.</title>
        <authorList>
            <person name="Duplessis S."/>
            <person name="Cuomo C.A."/>
            <person name="Lin Y.-C."/>
            <person name="Aerts A."/>
            <person name="Tisserant E."/>
            <person name="Veneault-Fourrey C."/>
            <person name="Joly D.L."/>
            <person name="Hacquard S."/>
            <person name="Amselem J."/>
            <person name="Cantarel B.L."/>
            <person name="Chiu R."/>
            <person name="Coutinho P.M."/>
            <person name="Feau N."/>
            <person name="Field M."/>
            <person name="Frey P."/>
            <person name="Gelhaye E."/>
            <person name="Goldberg J."/>
            <person name="Grabherr M.G."/>
            <person name="Kodira C.D."/>
            <person name="Kohler A."/>
            <person name="Kuees U."/>
            <person name="Lindquist E.A."/>
            <person name="Lucas S.M."/>
            <person name="Mago R."/>
            <person name="Mauceli E."/>
            <person name="Morin E."/>
            <person name="Murat C."/>
            <person name="Pangilinan J.L."/>
            <person name="Park R."/>
            <person name="Pearson M."/>
            <person name="Quesneville H."/>
            <person name="Rouhier N."/>
            <person name="Sakthikumar S."/>
            <person name="Salamov A.A."/>
            <person name="Schmutz J."/>
            <person name="Selles B."/>
            <person name="Shapiro H."/>
            <person name="Tanguay P."/>
            <person name="Tuskan G.A."/>
            <person name="Henrissat B."/>
            <person name="Van de Peer Y."/>
            <person name="Rouze P."/>
            <person name="Ellis J.G."/>
            <person name="Dodds P.N."/>
            <person name="Schein J.E."/>
            <person name="Zhong S."/>
            <person name="Hamelin R.C."/>
            <person name="Grigoriev I.V."/>
            <person name="Szabo L.J."/>
            <person name="Martin F."/>
        </authorList>
    </citation>
    <scope>NUCLEOTIDE SEQUENCE [LARGE SCALE GENOMIC DNA]</scope>
    <source>
        <strain evidence="9">98AG31 / pathotype 3-4-7</strain>
    </source>
</reference>
<comment type="catalytic activity">
    <reaction evidence="1">
        <text>Hydrolysis of terminal non-reducing N-acetyl-D-hexosamine residues in N-acetyl-beta-D-hexosaminides.</text>
        <dbReference type="EC" id="3.2.1.52"/>
    </reaction>
</comment>
<dbReference type="GO" id="GO:0005975">
    <property type="term" value="P:carbohydrate metabolic process"/>
    <property type="evidence" value="ECO:0007669"/>
    <property type="project" value="InterPro"/>
</dbReference>
<dbReference type="STRING" id="747676.F4RT43"/>
<feature type="domain" description="Glycoside hydrolase family 20 catalytic" evidence="7">
    <location>
        <begin position="1"/>
        <end position="307"/>
    </location>
</feature>
<dbReference type="InterPro" id="IPR015883">
    <property type="entry name" value="Glyco_hydro_20_cat"/>
</dbReference>
<dbReference type="AlphaFoldDB" id="F4RT43"/>
<evidence type="ECO:0000256" key="5">
    <source>
        <dbReference type="ARBA" id="ARBA00022801"/>
    </source>
</evidence>
<keyword evidence="4" id="KW-0732">Signal</keyword>
<comment type="similarity">
    <text evidence="2">Belongs to the glycosyl hydrolase 20 family.</text>
</comment>
<dbReference type="PANTHER" id="PTHR22600:SF26">
    <property type="entry name" value="BETA-N-ACETYLHEXOSAMINIDASE"/>
    <property type="match status" value="1"/>
</dbReference>
<dbReference type="PRINTS" id="PR00738">
    <property type="entry name" value="GLHYDRLASE20"/>
</dbReference>
<evidence type="ECO:0000259" key="7">
    <source>
        <dbReference type="Pfam" id="PF00728"/>
    </source>
</evidence>
<dbReference type="OrthoDB" id="428480at2759"/>
<evidence type="ECO:0000256" key="6">
    <source>
        <dbReference type="PIRSR" id="PIRSR625705-1"/>
    </source>
</evidence>
<organism evidence="9">
    <name type="scientific">Melampsora larici-populina (strain 98AG31 / pathotype 3-4-7)</name>
    <name type="common">Poplar leaf rust fungus</name>
    <dbReference type="NCBI Taxonomy" id="747676"/>
    <lineage>
        <taxon>Eukaryota</taxon>
        <taxon>Fungi</taxon>
        <taxon>Dikarya</taxon>
        <taxon>Basidiomycota</taxon>
        <taxon>Pucciniomycotina</taxon>
        <taxon>Pucciniomycetes</taxon>
        <taxon>Pucciniales</taxon>
        <taxon>Melampsoraceae</taxon>
        <taxon>Melampsora</taxon>
    </lineage>
</organism>
<dbReference type="Proteomes" id="UP000001072">
    <property type="component" value="Unassembled WGS sequence"/>
</dbReference>
<dbReference type="EC" id="3.2.1.52" evidence="3"/>
<evidence type="ECO:0000256" key="4">
    <source>
        <dbReference type="ARBA" id="ARBA00022729"/>
    </source>
</evidence>
<dbReference type="EMBL" id="GL883118">
    <property type="protein sequence ID" value="EGG04494.1"/>
    <property type="molecule type" value="Genomic_DNA"/>
</dbReference>
<dbReference type="SUPFAM" id="SSF51445">
    <property type="entry name" value="(Trans)glycosidases"/>
    <property type="match status" value="1"/>
</dbReference>
<dbReference type="GO" id="GO:0030203">
    <property type="term" value="P:glycosaminoglycan metabolic process"/>
    <property type="evidence" value="ECO:0007669"/>
    <property type="project" value="TreeGrafter"/>
</dbReference>
<dbReference type="InParanoid" id="F4RT43"/>
<dbReference type="PANTHER" id="PTHR22600">
    <property type="entry name" value="BETA-HEXOSAMINIDASE"/>
    <property type="match status" value="1"/>
</dbReference>
<keyword evidence="9" id="KW-1185">Reference proteome</keyword>
<dbReference type="GO" id="GO:0016020">
    <property type="term" value="C:membrane"/>
    <property type="evidence" value="ECO:0007669"/>
    <property type="project" value="TreeGrafter"/>
</dbReference>
<evidence type="ECO:0000256" key="1">
    <source>
        <dbReference type="ARBA" id="ARBA00001231"/>
    </source>
</evidence>
<gene>
    <name evidence="8" type="ORF">MELLADRAFT_37407</name>
</gene>
<name>F4RT43_MELLP</name>
<accession>F4RT43</accession>
<evidence type="ECO:0000256" key="3">
    <source>
        <dbReference type="ARBA" id="ARBA00012663"/>
    </source>
</evidence>
<dbReference type="GO" id="GO:0004563">
    <property type="term" value="F:beta-N-acetylhexosaminidase activity"/>
    <property type="evidence" value="ECO:0007669"/>
    <property type="project" value="UniProtKB-EC"/>
</dbReference>
<dbReference type="InterPro" id="IPR017853">
    <property type="entry name" value="GH"/>
</dbReference>